<evidence type="ECO:0000259" key="3">
    <source>
        <dbReference type="Pfam" id="PF08241"/>
    </source>
</evidence>
<dbReference type="GO" id="GO:0030488">
    <property type="term" value="P:tRNA methylation"/>
    <property type="evidence" value="ECO:0007669"/>
    <property type="project" value="TreeGrafter"/>
</dbReference>
<organism evidence="4 5">
    <name type="scientific">Phytophthora megakarya</name>
    <dbReference type="NCBI Taxonomy" id="4795"/>
    <lineage>
        <taxon>Eukaryota</taxon>
        <taxon>Sar</taxon>
        <taxon>Stramenopiles</taxon>
        <taxon>Oomycota</taxon>
        <taxon>Peronosporomycetes</taxon>
        <taxon>Peronosporales</taxon>
        <taxon>Peronosporaceae</taxon>
        <taxon>Phytophthora</taxon>
    </lineage>
</organism>
<dbReference type="Pfam" id="PF08241">
    <property type="entry name" value="Methyltransf_11"/>
    <property type="match status" value="1"/>
</dbReference>
<evidence type="ECO:0000313" key="4">
    <source>
        <dbReference type="EMBL" id="OWZ12362.1"/>
    </source>
</evidence>
<dbReference type="PANTHER" id="PTHR13069">
    <property type="entry name" value="ALKYLATED DNA REPAIR PROTEIN ALKB HOMOLOG 8"/>
    <property type="match status" value="1"/>
</dbReference>
<dbReference type="InterPro" id="IPR013216">
    <property type="entry name" value="Methyltransf_11"/>
</dbReference>
<sequence length="251" mass="28148">MVDVTAKTAAPSCSVLAPTELECEHVHKVYDLIAPHFSHTRHHPWPQVTEFLENLEPGALVADVGCGNGKYLCVNPSVCMIGADRSIPLMHAGAPSDSNLLGCDALKVPLRTGVFDAALSIAVLHHISTEERRVALISELGRLVHVGGEILIVVWAFEQDERSKRRFEKQDVMVEWKLQQKYAKDEEEGDKASGSHGRIDREKRWVVYERYCHVYRSGELEALVEQVPGLEVVSVTYSRSNWCLRLKRVVI</sequence>
<accession>A0A225W475</accession>
<dbReference type="GO" id="GO:0005634">
    <property type="term" value="C:nucleus"/>
    <property type="evidence" value="ECO:0007669"/>
    <property type="project" value="TreeGrafter"/>
</dbReference>
<dbReference type="PANTHER" id="PTHR13069:SF21">
    <property type="entry name" value="ALKYLATED DNA REPAIR PROTEIN ALKB HOMOLOG 8"/>
    <property type="match status" value="1"/>
</dbReference>
<dbReference type="InterPro" id="IPR029063">
    <property type="entry name" value="SAM-dependent_MTases_sf"/>
</dbReference>
<dbReference type="Proteomes" id="UP000198211">
    <property type="component" value="Unassembled WGS sequence"/>
</dbReference>
<dbReference type="CDD" id="cd02440">
    <property type="entry name" value="AdoMet_MTases"/>
    <property type="match status" value="1"/>
</dbReference>
<keyword evidence="1" id="KW-0489">Methyltransferase</keyword>
<keyword evidence="5" id="KW-1185">Reference proteome</keyword>
<dbReference type="GO" id="GO:0000049">
    <property type="term" value="F:tRNA binding"/>
    <property type="evidence" value="ECO:0007669"/>
    <property type="project" value="TreeGrafter"/>
</dbReference>
<protein>
    <recommendedName>
        <fullName evidence="3">Methyltransferase type 11 domain-containing protein</fullName>
    </recommendedName>
</protein>
<evidence type="ECO:0000256" key="1">
    <source>
        <dbReference type="ARBA" id="ARBA00022603"/>
    </source>
</evidence>
<dbReference type="GO" id="GO:0106335">
    <property type="term" value="F:tRNA (5-carboxymethyluridine(34)-5-O)-methyltransferase activity"/>
    <property type="evidence" value="ECO:0007669"/>
    <property type="project" value="TreeGrafter"/>
</dbReference>
<dbReference type="Gene3D" id="3.40.50.150">
    <property type="entry name" value="Vaccinia Virus protein VP39"/>
    <property type="match status" value="1"/>
</dbReference>
<dbReference type="EMBL" id="NBNE01001869">
    <property type="protein sequence ID" value="OWZ12362.1"/>
    <property type="molecule type" value="Genomic_DNA"/>
</dbReference>
<gene>
    <name evidence="4" type="ORF">PHMEG_00014491</name>
</gene>
<dbReference type="STRING" id="4795.A0A225W475"/>
<dbReference type="InterPro" id="IPR051422">
    <property type="entry name" value="AlkB_tRNA_MeTrf/Diox"/>
</dbReference>
<reference evidence="5" key="1">
    <citation type="submission" date="2017-03" db="EMBL/GenBank/DDBJ databases">
        <title>Phytopthora megakarya and P. palmivora, two closely related causual agents of cacao black pod achieved similar genome size and gene model numbers by different mechanisms.</title>
        <authorList>
            <person name="Ali S."/>
            <person name="Shao J."/>
            <person name="Larry D.J."/>
            <person name="Kronmiller B."/>
            <person name="Shen D."/>
            <person name="Strem M.D."/>
            <person name="Melnick R.L."/>
            <person name="Guiltinan M.J."/>
            <person name="Tyler B.M."/>
            <person name="Meinhardt L.W."/>
            <person name="Bailey B.A."/>
        </authorList>
    </citation>
    <scope>NUCLEOTIDE SEQUENCE [LARGE SCALE GENOMIC DNA]</scope>
    <source>
        <strain evidence="5">zdho120</strain>
    </source>
</reference>
<proteinExistence type="predicted"/>
<dbReference type="GO" id="GO:0005737">
    <property type="term" value="C:cytoplasm"/>
    <property type="evidence" value="ECO:0007669"/>
    <property type="project" value="TreeGrafter"/>
</dbReference>
<feature type="domain" description="Methyltransferase type 11" evidence="3">
    <location>
        <begin position="63"/>
        <end position="152"/>
    </location>
</feature>
<dbReference type="GO" id="GO:0002098">
    <property type="term" value="P:tRNA wobble uridine modification"/>
    <property type="evidence" value="ECO:0007669"/>
    <property type="project" value="TreeGrafter"/>
</dbReference>
<name>A0A225W475_9STRA</name>
<dbReference type="GO" id="GO:0008757">
    <property type="term" value="F:S-adenosylmethionine-dependent methyltransferase activity"/>
    <property type="evidence" value="ECO:0007669"/>
    <property type="project" value="InterPro"/>
</dbReference>
<dbReference type="SUPFAM" id="SSF53335">
    <property type="entry name" value="S-adenosyl-L-methionine-dependent methyltransferases"/>
    <property type="match status" value="1"/>
</dbReference>
<dbReference type="AlphaFoldDB" id="A0A225W475"/>
<evidence type="ECO:0000313" key="5">
    <source>
        <dbReference type="Proteomes" id="UP000198211"/>
    </source>
</evidence>
<comment type="caution">
    <text evidence="4">The sequence shown here is derived from an EMBL/GenBank/DDBJ whole genome shotgun (WGS) entry which is preliminary data.</text>
</comment>
<dbReference type="OrthoDB" id="271595at2759"/>
<keyword evidence="2" id="KW-0808">Transferase</keyword>
<evidence type="ECO:0000256" key="2">
    <source>
        <dbReference type="ARBA" id="ARBA00022679"/>
    </source>
</evidence>